<keyword evidence="4" id="KW-0689">Ribosomal protein</keyword>
<proteinExistence type="inferred from homology"/>
<dbReference type="InterPro" id="IPR002136">
    <property type="entry name" value="Ribosomal_uL4"/>
</dbReference>
<dbReference type="Proteomes" id="UP000481153">
    <property type="component" value="Unassembled WGS sequence"/>
</dbReference>
<accession>A0A6G0XF38</accession>
<dbReference type="PANTHER" id="PTHR19431">
    <property type="entry name" value="60S RIBOSOMAL PROTEIN L4"/>
    <property type="match status" value="1"/>
</dbReference>
<dbReference type="VEuPathDB" id="FungiDB:AeMF1_016800"/>
<dbReference type="SUPFAM" id="SSF52166">
    <property type="entry name" value="Ribosomal protein L4"/>
    <property type="match status" value="1"/>
</dbReference>
<dbReference type="GO" id="GO:0003735">
    <property type="term" value="F:structural constituent of ribosome"/>
    <property type="evidence" value="ECO:0007669"/>
    <property type="project" value="InterPro"/>
</dbReference>
<reference evidence="11 12" key="1">
    <citation type="submission" date="2019-07" db="EMBL/GenBank/DDBJ databases">
        <title>Genomics analysis of Aphanomyces spp. identifies a new class of oomycete effector associated with host adaptation.</title>
        <authorList>
            <person name="Gaulin E."/>
        </authorList>
    </citation>
    <scope>NUCLEOTIDE SEQUENCE [LARGE SCALE GENOMIC DNA]</scope>
    <source>
        <strain evidence="11 12">ATCC 201684</strain>
    </source>
</reference>
<evidence type="ECO:0000256" key="1">
    <source>
        <dbReference type="ARBA" id="ARBA00004370"/>
    </source>
</evidence>
<dbReference type="GO" id="GO:0016020">
    <property type="term" value="C:membrane"/>
    <property type="evidence" value="ECO:0007669"/>
    <property type="project" value="UniProtKB-SubCell"/>
</dbReference>
<dbReference type="InterPro" id="IPR029787">
    <property type="entry name" value="Nucleotide_cyclase"/>
</dbReference>
<feature type="transmembrane region" description="Helical" evidence="9">
    <location>
        <begin position="95"/>
        <end position="114"/>
    </location>
</feature>
<keyword evidence="5 9" id="KW-1133">Transmembrane helix</keyword>
<evidence type="ECO:0000256" key="4">
    <source>
        <dbReference type="ARBA" id="ARBA00022980"/>
    </source>
</evidence>
<feature type="transmembrane region" description="Helical" evidence="9">
    <location>
        <begin position="405"/>
        <end position="426"/>
    </location>
</feature>
<feature type="transmembrane region" description="Helical" evidence="9">
    <location>
        <begin position="904"/>
        <end position="922"/>
    </location>
</feature>
<dbReference type="Pfam" id="PF14374">
    <property type="entry name" value="Ribos_L4_asso_C"/>
    <property type="match status" value="1"/>
</dbReference>
<feature type="transmembrane region" description="Helical" evidence="9">
    <location>
        <begin position="180"/>
        <end position="200"/>
    </location>
</feature>
<dbReference type="InterPro" id="IPR023214">
    <property type="entry name" value="HAD_sf"/>
</dbReference>
<evidence type="ECO:0000256" key="6">
    <source>
        <dbReference type="ARBA" id="ARBA00023136"/>
    </source>
</evidence>
<feature type="transmembrane region" description="Helical" evidence="9">
    <location>
        <begin position="432"/>
        <end position="449"/>
    </location>
</feature>
<dbReference type="Pfam" id="PF00211">
    <property type="entry name" value="Guanylate_cyc"/>
    <property type="match status" value="2"/>
</dbReference>
<dbReference type="GO" id="GO:0016887">
    <property type="term" value="F:ATP hydrolysis activity"/>
    <property type="evidence" value="ECO:0007669"/>
    <property type="project" value="InterPro"/>
</dbReference>
<feature type="transmembrane region" description="Helical" evidence="9">
    <location>
        <begin position="486"/>
        <end position="517"/>
    </location>
</feature>
<feature type="transmembrane region" description="Helical" evidence="9">
    <location>
        <begin position="61"/>
        <end position="83"/>
    </location>
</feature>
<feature type="transmembrane region" description="Helical" evidence="9">
    <location>
        <begin position="147"/>
        <end position="168"/>
    </location>
</feature>
<keyword evidence="7" id="KW-0687">Ribonucleoprotein</keyword>
<feature type="region of interest" description="Disordered" evidence="8">
    <location>
        <begin position="1564"/>
        <end position="1585"/>
    </location>
</feature>
<evidence type="ECO:0000313" key="11">
    <source>
        <dbReference type="EMBL" id="KAF0738819.1"/>
    </source>
</evidence>
<dbReference type="GO" id="GO:1990904">
    <property type="term" value="C:ribonucleoprotein complex"/>
    <property type="evidence" value="ECO:0007669"/>
    <property type="project" value="UniProtKB-KW"/>
</dbReference>
<dbReference type="Gene3D" id="3.40.50.1000">
    <property type="entry name" value="HAD superfamily/HAD-like"/>
    <property type="match status" value="1"/>
</dbReference>
<dbReference type="InterPro" id="IPR045240">
    <property type="entry name" value="Ribosomal_uL4_euk/arch"/>
</dbReference>
<comment type="subcellular location">
    <subcellularLocation>
        <location evidence="1">Membrane</location>
    </subcellularLocation>
</comment>
<evidence type="ECO:0000256" key="9">
    <source>
        <dbReference type="SAM" id="Phobius"/>
    </source>
</evidence>
<sequence length="1585" mass="178947">MAVGDGGNDVSMIQEANIGVGIYGREGMQAVRSADFAIGQFRFLTRLILTHGRWNYRRVSIVILFSFYKNMALTMTLFLYSFLNAHSGQTLYDSYLIVGWNVLYTLFPILLLGIKDEDISARSVLRFPFIFRSNHVGKELNIEKMRLWVGNALLHSSLVFILTTYLTFKFDTFSSPNSSLFLYGTAVYGVLVVTVNIKAAMTMQHMYRWTGYHFLSITAGPILYLLFVMTYSEMFALIQVTAFSDFFGLGRILLASLSFWCAVVLVSFSSILFDVVVMYLYRMYLPTNHDIIKEIDCRLDGRGGFRMRSRGSISSMGSVTMGSWSKKLRKKNHLTDHDELCAQLSSLESDIAREKRYSSRDENDGFTVTKMPPIHPITMEFMGEDYEPLEAEYNRVFAEREANRMARLVSLILLCIPLYSFVEFFVEHDTTMYPFRIIMFLGALIYYVYTRTKWFVANYQISVLVPMSMAGILCNQSIKYTGKFSVTFFAVIAFSVVRVKFVYAVWLVLFNFFYFLGSNELGLTNIASSSETKTMEQILFSVFMVFLVGFAAYGNYYLQMTMKLEFVQLKILKHEERRSRDILKNMVPDHIVKQIELGATLVSEEENDIALLFCGIGDFSAMMKRYSPREMVVLLDRIYSLFDKLCMKHGVRKMETVGKVYLACAGLRGNAKGKEAALRAAALARDMMTQLAKCKTKKGHGVKIRIGLHCGRVISGLVGMKKQQFSLFGDTVNTASRMQSTGVTGRIQISHAMFELLENDFEYEPRTVEAKGKGLMKTYLLGRPVTTQAQRACRGHYGFKMSRNSIEMSRGSLVEELQRTLSGTWGNLAAQSWRTWWIEYPTSMTYSYIGLDTLFVAFLASTGGSIMHKHTILVNLIFIAWKTAIFLVLLFCYERPDLSEGERLRVYPLILFFFVAISNVMSRRDVEYFCRRRFLSYTQTGEEAAKADRLLYKMLPHKVVTQLKDGETVCDQHHNVGILFSDIKGFTSIAARAQTDQVVNLLATLFVAFDKLTEKHGVFKMQTIGDAYVIVSGLPYNDVPLEINVKQVEVMQCECYSPSNHDAAVHAPLEEARISAPQDEAATQAHLRRLIYMASDMHDEVAKLRDPTTGDRLQMRIGIHVGTIITGVIGTSTLRFDMWGPDVLTANEMESNSQPGKTLVSRHVMEKAQACCDLKFSFHSTIDLTGINAMDTFFNQRVFIMAAARPVVSVLSVADEAVKVVSQVALPAVLTAPIRPDVVTFVHTNMNKNNRQAYGVWKKAGHQHSAESWGTGRAVARIPRISGGGTQRAGQGAFGNMCRSGRMFAPTRIWRKWHRKINVNQRRFAVASALAASAVPALVLARGHRIEKVQEIPLVLDDSVESTQKTSAAVKILTKIGAEADVEKVKDSKKLRTGKGKGRNRRYTVRKGPLFVYSNANGIEKAFRNIPGVELINVERLNLLSLAPGGHVGRFIVWTKSAFEKLDSIYGTYSKKSDSKKDYTLPRHVLTNANLGRLINSDEIQSVVRAGIYKGHRRHQKKNPLKNLGAMVKLNPYTLVARRAELRAEALRKERKAAILADKRKVKTTKNDLARRAQSKALFEKNSSD</sequence>
<evidence type="ECO:0000256" key="2">
    <source>
        <dbReference type="ARBA" id="ARBA00010528"/>
    </source>
</evidence>
<dbReference type="InterPro" id="IPR013000">
    <property type="entry name" value="Ribosomal_uL4_euk/arc_CS"/>
</dbReference>
<dbReference type="GO" id="GO:0009190">
    <property type="term" value="P:cyclic nucleotide biosynthetic process"/>
    <property type="evidence" value="ECO:0007669"/>
    <property type="project" value="InterPro"/>
</dbReference>
<evidence type="ECO:0000256" key="8">
    <source>
        <dbReference type="SAM" id="MobiDB-lite"/>
    </source>
</evidence>
<feature type="domain" description="Guanylate cyclase" evidence="10">
    <location>
        <begin position="977"/>
        <end position="1150"/>
    </location>
</feature>
<dbReference type="Gene3D" id="3.30.70.1230">
    <property type="entry name" value="Nucleotide cyclase"/>
    <property type="match status" value="2"/>
</dbReference>
<dbReference type="PROSITE" id="PS00939">
    <property type="entry name" value="RIBOSOMAL_L1E"/>
    <property type="match status" value="1"/>
</dbReference>
<dbReference type="CDD" id="cd07302">
    <property type="entry name" value="CHD"/>
    <property type="match status" value="2"/>
</dbReference>
<dbReference type="InterPro" id="IPR023298">
    <property type="entry name" value="ATPase_P-typ_TM_dom_sf"/>
</dbReference>
<dbReference type="VEuPathDB" id="FungiDB:AeMF1_016799"/>
<dbReference type="GO" id="GO:0006412">
    <property type="term" value="P:translation"/>
    <property type="evidence" value="ECO:0007669"/>
    <property type="project" value="InterPro"/>
</dbReference>
<comment type="caution">
    <text evidence="11">The sequence shown here is derived from an EMBL/GenBank/DDBJ whole genome shotgun (WGS) entry which is preliminary data.</text>
</comment>
<dbReference type="Gene3D" id="3.40.1370.10">
    <property type="match status" value="1"/>
</dbReference>
<feature type="transmembrane region" description="Helical" evidence="9">
    <location>
        <begin position="872"/>
        <end position="892"/>
    </location>
</feature>
<name>A0A6G0XF38_9STRA</name>
<dbReference type="Pfam" id="PF00573">
    <property type="entry name" value="Ribosomal_L4"/>
    <property type="match status" value="1"/>
</dbReference>
<dbReference type="InterPro" id="IPR025755">
    <property type="entry name" value="Ribos_uL4_C_dom"/>
</dbReference>
<dbReference type="SUPFAM" id="SSF56784">
    <property type="entry name" value="HAD-like"/>
    <property type="match status" value="1"/>
</dbReference>
<keyword evidence="3 9" id="KW-0812">Transmembrane</keyword>
<feature type="transmembrane region" description="Helical" evidence="9">
    <location>
        <begin position="212"/>
        <end position="232"/>
    </location>
</feature>
<dbReference type="InterPro" id="IPR023574">
    <property type="entry name" value="Ribosomal_uL4_dom_sf"/>
</dbReference>
<dbReference type="InterPro" id="IPR001054">
    <property type="entry name" value="A/G_cyclase"/>
</dbReference>
<dbReference type="SMART" id="SM00044">
    <property type="entry name" value="CYCc"/>
    <property type="match status" value="2"/>
</dbReference>
<dbReference type="SUPFAM" id="SSF55073">
    <property type="entry name" value="Nucleotide cyclase"/>
    <property type="match status" value="2"/>
</dbReference>
<dbReference type="NCBIfam" id="TIGR01494">
    <property type="entry name" value="ATPase_P-type"/>
    <property type="match status" value="1"/>
</dbReference>
<feature type="transmembrane region" description="Helical" evidence="9">
    <location>
        <begin position="846"/>
        <end position="866"/>
    </location>
</feature>
<dbReference type="GO" id="GO:0035556">
    <property type="term" value="P:intracellular signal transduction"/>
    <property type="evidence" value="ECO:0007669"/>
    <property type="project" value="InterPro"/>
</dbReference>
<gene>
    <name evidence="11" type="ORF">Ae201684_005430</name>
</gene>
<organism evidence="11 12">
    <name type="scientific">Aphanomyces euteiches</name>
    <dbReference type="NCBI Taxonomy" id="100861"/>
    <lineage>
        <taxon>Eukaryota</taxon>
        <taxon>Sar</taxon>
        <taxon>Stramenopiles</taxon>
        <taxon>Oomycota</taxon>
        <taxon>Saprolegniomycetes</taxon>
        <taxon>Saprolegniales</taxon>
        <taxon>Verrucalvaceae</taxon>
        <taxon>Aphanomyces</taxon>
    </lineage>
</organism>
<dbReference type="PROSITE" id="PS50125">
    <property type="entry name" value="GUANYLATE_CYCLASE_2"/>
    <property type="match status" value="2"/>
</dbReference>
<keyword evidence="12" id="KW-1185">Reference proteome</keyword>
<dbReference type="EMBL" id="VJMJ01000070">
    <property type="protein sequence ID" value="KAF0738819.1"/>
    <property type="molecule type" value="Genomic_DNA"/>
</dbReference>
<feature type="transmembrane region" description="Helical" evidence="9">
    <location>
        <begin position="252"/>
        <end position="281"/>
    </location>
</feature>
<dbReference type="Pfam" id="PF16212">
    <property type="entry name" value="PhoLip_ATPase_C"/>
    <property type="match status" value="1"/>
</dbReference>
<comment type="similarity">
    <text evidence="2">Belongs to the universal ribosomal protein uL4 family.</text>
</comment>
<dbReference type="GO" id="GO:0005840">
    <property type="term" value="C:ribosome"/>
    <property type="evidence" value="ECO:0007669"/>
    <property type="project" value="UniProtKB-KW"/>
</dbReference>
<feature type="domain" description="Guanylate cyclase" evidence="10">
    <location>
        <begin position="610"/>
        <end position="739"/>
    </location>
</feature>
<dbReference type="InterPro" id="IPR032630">
    <property type="entry name" value="P_typ_ATPase_c"/>
</dbReference>
<protein>
    <recommendedName>
        <fullName evidence="10">Guanylate cyclase domain-containing protein</fullName>
    </recommendedName>
</protein>
<evidence type="ECO:0000313" key="12">
    <source>
        <dbReference type="Proteomes" id="UP000481153"/>
    </source>
</evidence>
<feature type="transmembrane region" description="Helical" evidence="9">
    <location>
        <begin position="537"/>
        <end position="558"/>
    </location>
</feature>
<evidence type="ECO:0000259" key="10">
    <source>
        <dbReference type="PROSITE" id="PS50125"/>
    </source>
</evidence>
<dbReference type="InterPro" id="IPR001757">
    <property type="entry name" value="P_typ_ATPase"/>
</dbReference>
<dbReference type="FunFam" id="3.40.1370.10:FF:000002">
    <property type="entry name" value="60S ribosomal protein L4"/>
    <property type="match status" value="1"/>
</dbReference>
<dbReference type="SUPFAM" id="SSF81665">
    <property type="entry name" value="Calcium ATPase, transmembrane domain M"/>
    <property type="match status" value="1"/>
</dbReference>
<dbReference type="GO" id="GO:0005524">
    <property type="term" value="F:ATP binding"/>
    <property type="evidence" value="ECO:0007669"/>
    <property type="project" value="InterPro"/>
</dbReference>
<evidence type="ECO:0000256" key="5">
    <source>
        <dbReference type="ARBA" id="ARBA00022989"/>
    </source>
</evidence>
<evidence type="ECO:0000256" key="7">
    <source>
        <dbReference type="ARBA" id="ARBA00023274"/>
    </source>
</evidence>
<dbReference type="InterPro" id="IPR036412">
    <property type="entry name" value="HAD-like_sf"/>
</dbReference>
<keyword evidence="6 9" id="KW-0472">Membrane</keyword>
<evidence type="ECO:0000256" key="3">
    <source>
        <dbReference type="ARBA" id="ARBA00022692"/>
    </source>
</evidence>